<organism evidence="1 2">
    <name type="scientific">Pseudomonas kilonensis</name>
    <dbReference type="NCBI Taxonomy" id="132476"/>
    <lineage>
        <taxon>Bacteria</taxon>
        <taxon>Pseudomonadati</taxon>
        <taxon>Pseudomonadota</taxon>
        <taxon>Gammaproteobacteria</taxon>
        <taxon>Pseudomonadales</taxon>
        <taxon>Pseudomonadaceae</taxon>
        <taxon>Pseudomonas</taxon>
    </lineage>
</organism>
<evidence type="ECO:0000313" key="1">
    <source>
        <dbReference type="EMBL" id="SEC80999.1"/>
    </source>
</evidence>
<dbReference type="Proteomes" id="UP000183915">
    <property type="component" value="Unassembled WGS sequence"/>
</dbReference>
<dbReference type="EMBL" id="FNTT01000001">
    <property type="protein sequence ID" value="SEC80999.1"/>
    <property type="molecule type" value="Genomic_DNA"/>
</dbReference>
<proteinExistence type="predicted"/>
<keyword evidence="2" id="KW-1185">Reference proteome</keyword>
<evidence type="ECO:0008006" key="3">
    <source>
        <dbReference type="Google" id="ProtNLM"/>
    </source>
</evidence>
<name>A0ABY0Y257_9PSED</name>
<sequence length="254" mass="27753">MHLPSRPDLTKSVFGPQSDFIAVVFSPVLAEWDEGAFCMPLLDLLVARGYQVHVYDSLSLAQESSTLHATSENWDAYLRANYPQIDLAVGQAYGGALVNSLLSGFLKTCPRVLGLSAPTRCSAELQSNLASILTCLDMQGETAALDLLEYYVKPERNDKYQPLPPTKVEESGIGQRLRIGFSQLMKADARSHVNNYAGHMLQIYGAASRLVNTDSIVVSSDNRRQISSGISGCGMRPVIEAPEIALRLISDFLD</sequence>
<accession>A0ABY0Y257</accession>
<protein>
    <recommendedName>
        <fullName evidence="3">Alpha/beta hydrolase</fullName>
    </recommendedName>
</protein>
<dbReference type="RefSeq" id="WP_139212974.1">
    <property type="nucleotide sequence ID" value="NZ_FNTT01000001.1"/>
</dbReference>
<reference evidence="1 2" key="1">
    <citation type="submission" date="2016-10" db="EMBL/GenBank/DDBJ databases">
        <authorList>
            <person name="Varghese N."/>
            <person name="Submissions S."/>
        </authorList>
    </citation>
    <scope>NUCLEOTIDE SEQUENCE [LARGE SCALE GENOMIC DNA]</scope>
    <source>
        <strain evidence="1 2">BS3780</strain>
    </source>
</reference>
<evidence type="ECO:0000313" key="2">
    <source>
        <dbReference type="Proteomes" id="UP000183915"/>
    </source>
</evidence>
<gene>
    <name evidence="1" type="ORF">SAMN04490188_0034</name>
</gene>
<comment type="caution">
    <text evidence="1">The sequence shown here is derived from an EMBL/GenBank/DDBJ whole genome shotgun (WGS) entry which is preliminary data.</text>
</comment>